<dbReference type="Gene3D" id="1.10.10.10">
    <property type="entry name" value="Winged helix-like DNA-binding domain superfamily/Winged helix DNA-binding domain"/>
    <property type="match status" value="1"/>
</dbReference>
<evidence type="ECO:0000256" key="3">
    <source>
        <dbReference type="ARBA" id="ARBA00023163"/>
    </source>
</evidence>
<dbReference type="RefSeq" id="WP_143170737.1">
    <property type="nucleotide sequence ID" value="NZ_FRFE01000016.1"/>
</dbReference>
<dbReference type="SMART" id="SM00421">
    <property type="entry name" value="HTH_LUXR"/>
    <property type="match status" value="1"/>
</dbReference>
<evidence type="ECO:0000259" key="4">
    <source>
        <dbReference type="PROSITE" id="PS50043"/>
    </source>
</evidence>
<keyword evidence="1" id="KW-0805">Transcription regulation</keyword>
<dbReference type="GO" id="GO:0006355">
    <property type="term" value="P:regulation of DNA-templated transcription"/>
    <property type="evidence" value="ECO:0007669"/>
    <property type="project" value="InterPro"/>
</dbReference>
<dbReference type="SUPFAM" id="SSF46894">
    <property type="entry name" value="C-terminal effector domain of the bipartite response regulators"/>
    <property type="match status" value="1"/>
</dbReference>
<dbReference type="InterPro" id="IPR016032">
    <property type="entry name" value="Sig_transdc_resp-reg_C-effctor"/>
</dbReference>
<reference evidence="5 6" key="1">
    <citation type="submission" date="2016-12" db="EMBL/GenBank/DDBJ databases">
        <authorList>
            <person name="Song W.-J."/>
            <person name="Kurnit D.M."/>
        </authorList>
    </citation>
    <scope>NUCLEOTIDE SEQUENCE [LARGE SCALE GENOMIC DNA]</scope>
    <source>
        <strain evidence="5 6">DSM 18488</strain>
    </source>
</reference>
<protein>
    <submittedName>
        <fullName evidence="5">PAS fold-containing protein</fullName>
    </submittedName>
</protein>
<keyword evidence="6" id="KW-1185">Reference proteome</keyword>
<dbReference type="Proteomes" id="UP000184603">
    <property type="component" value="Unassembled WGS sequence"/>
</dbReference>
<dbReference type="PROSITE" id="PS50043">
    <property type="entry name" value="HTH_LUXR_2"/>
    <property type="match status" value="1"/>
</dbReference>
<dbReference type="STRING" id="1121416.SAMN02745220_03173"/>
<evidence type="ECO:0000256" key="1">
    <source>
        <dbReference type="ARBA" id="ARBA00023015"/>
    </source>
</evidence>
<dbReference type="PANTHER" id="PTHR44688:SF16">
    <property type="entry name" value="DNA-BINDING TRANSCRIPTIONAL ACTIVATOR DEVR_DOSR"/>
    <property type="match status" value="1"/>
</dbReference>
<evidence type="ECO:0000256" key="2">
    <source>
        <dbReference type="ARBA" id="ARBA00023125"/>
    </source>
</evidence>
<dbReference type="OrthoDB" id="9780312at2"/>
<proteinExistence type="predicted"/>
<dbReference type="InterPro" id="IPR000792">
    <property type="entry name" value="Tscrpt_reg_LuxR_C"/>
</dbReference>
<name>A0A1M7YBN9_9BACT</name>
<feature type="domain" description="HTH luxR-type" evidence="4">
    <location>
        <begin position="189"/>
        <end position="254"/>
    </location>
</feature>
<dbReference type="InterPro" id="IPR036388">
    <property type="entry name" value="WH-like_DNA-bd_sf"/>
</dbReference>
<evidence type="ECO:0000313" key="5">
    <source>
        <dbReference type="EMBL" id="SHO49938.1"/>
    </source>
</evidence>
<dbReference type="Gene3D" id="3.30.450.20">
    <property type="entry name" value="PAS domain"/>
    <property type="match status" value="1"/>
</dbReference>
<dbReference type="AlphaFoldDB" id="A0A1M7YBN9"/>
<keyword evidence="2" id="KW-0238">DNA-binding</keyword>
<dbReference type="PANTHER" id="PTHR44688">
    <property type="entry name" value="DNA-BINDING TRANSCRIPTIONAL ACTIVATOR DEVR_DOSR"/>
    <property type="match status" value="1"/>
</dbReference>
<gene>
    <name evidence="5" type="ORF">SAMN02745220_03173</name>
</gene>
<dbReference type="CDD" id="cd06170">
    <property type="entry name" value="LuxR_C_like"/>
    <property type="match status" value="1"/>
</dbReference>
<organism evidence="5 6">
    <name type="scientific">Desulfopila aestuarii DSM 18488</name>
    <dbReference type="NCBI Taxonomy" id="1121416"/>
    <lineage>
        <taxon>Bacteria</taxon>
        <taxon>Pseudomonadati</taxon>
        <taxon>Thermodesulfobacteriota</taxon>
        <taxon>Desulfobulbia</taxon>
        <taxon>Desulfobulbales</taxon>
        <taxon>Desulfocapsaceae</taxon>
        <taxon>Desulfopila</taxon>
    </lineage>
</organism>
<sequence length="256" mass="29491">MRQYLQAYKDLFGTGLVKGETIQKHIEQQTTIDTFLPDSASFFYVAESPSHTYHFMGRLQENVSGYTNEEFLQQGIGLFLQCLHPEEIDIIVNQMYPDGMDVISQADEQEKQQILTQYNYRFKRKTGEYINLMEQLYVLEVDENGLATLILGNIIVLDNEEVLPLRLSSKIFRNNAVYETIFSKVYNPITTPLSDVTGRELDILRNLAAGKRSKEIAKELFISPYTVDTHRRNLLKKLQCNSVVELAKIAFKYGLL</sequence>
<dbReference type="PROSITE" id="PS00622">
    <property type="entry name" value="HTH_LUXR_1"/>
    <property type="match status" value="1"/>
</dbReference>
<evidence type="ECO:0000313" key="6">
    <source>
        <dbReference type="Proteomes" id="UP000184603"/>
    </source>
</evidence>
<accession>A0A1M7YBN9</accession>
<dbReference type="Pfam" id="PF00196">
    <property type="entry name" value="GerE"/>
    <property type="match status" value="1"/>
</dbReference>
<dbReference type="GO" id="GO:0003677">
    <property type="term" value="F:DNA binding"/>
    <property type="evidence" value="ECO:0007669"/>
    <property type="project" value="UniProtKB-KW"/>
</dbReference>
<keyword evidence="3" id="KW-0804">Transcription</keyword>
<dbReference type="PRINTS" id="PR00038">
    <property type="entry name" value="HTHLUXR"/>
</dbReference>
<dbReference type="EMBL" id="FRFE01000016">
    <property type="protein sequence ID" value="SHO49938.1"/>
    <property type="molecule type" value="Genomic_DNA"/>
</dbReference>